<evidence type="ECO:0000313" key="7">
    <source>
        <dbReference type="EMBL" id="OWT63980.1"/>
    </source>
</evidence>
<dbReference type="GO" id="GO:0016829">
    <property type="term" value="F:lyase activity"/>
    <property type="evidence" value="ECO:0007669"/>
    <property type="project" value="UniProtKB-KW"/>
</dbReference>
<dbReference type="AlphaFoldDB" id="A0A225MVY3"/>
<dbReference type="Proteomes" id="UP000214603">
    <property type="component" value="Unassembled WGS sequence"/>
</dbReference>
<keyword evidence="5" id="KW-0456">Lyase</keyword>
<dbReference type="Pfam" id="PF00330">
    <property type="entry name" value="Aconitase"/>
    <property type="match status" value="2"/>
</dbReference>
<sequence>MKMAMTMSEKILARAAGKAQVVPGEIIQPDPELVIIHDGYVNMAYKQLSDIGYRKITKPEKVMIITDHKSLHLTPEAIMGAKNHRHVAEQWGVKHFFGAGQAGHGHIYPMEAGLVRPGMFLFSYDMHCTNFGAVGAYAQRGGPDIITVLATGSLLMSVPPTVRIELAGQFKPGVHPRDLGFWLCSQLAPDRLGIDFDYRVIEFAGPVIESMPLSSRVALCNTLTEIGVANVMFPPRPGKGAERAVFSDDDAAFEHRIVLDIGKISPQVALPGSPDRGVPVDEVAGVKIDHAFIGACGSGMYDDFELAAKLLKGRHVASHVRLFVVPGTVAIGKQMADDGLSNIFADAGAIQLPAGCGLCAGGLGGPLASGEVSISTAATNGAGRMGAKDAQCYLGSPITVALSAINGCITDPRS</sequence>
<evidence type="ECO:0000256" key="5">
    <source>
        <dbReference type="ARBA" id="ARBA00023239"/>
    </source>
</evidence>
<protein>
    <submittedName>
        <fullName evidence="7">3-isopropylmalate dehydratase</fullName>
    </submittedName>
</protein>
<dbReference type="InterPro" id="IPR015931">
    <property type="entry name" value="Acnase/IPM_dHydase_lsu_aba_1/3"/>
</dbReference>
<dbReference type="PANTHER" id="PTHR43822:SF2">
    <property type="entry name" value="HOMOACONITASE, MITOCHONDRIAL"/>
    <property type="match status" value="1"/>
</dbReference>
<dbReference type="InterPro" id="IPR050067">
    <property type="entry name" value="IPM_dehydratase_rel_enz"/>
</dbReference>
<reference evidence="8" key="1">
    <citation type="submission" date="2017-06" db="EMBL/GenBank/DDBJ databases">
        <title>Herbaspirillum phytohormonus sp. nov., isolated from the root nodule of Robinia pseudoacacia in lead-zinc mine.</title>
        <authorList>
            <person name="Fan M."/>
            <person name="Lin Y."/>
        </authorList>
    </citation>
    <scope>NUCLEOTIDE SEQUENCE [LARGE SCALE GENOMIC DNA]</scope>
    <source>
        <strain evidence="8">SC-089</strain>
    </source>
</reference>
<evidence type="ECO:0000256" key="1">
    <source>
        <dbReference type="ARBA" id="ARBA00011271"/>
    </source>
</evidence>
<evidence type="ECO:0000256" key="2">
    <source>
        <dbReference type="ARBA" id="ARBA00022723"/>
    </source>
</evidence>
<dbReference type="InterPro" id="IPR001030">
    <property type="entry name" value="Acoase/IPM_deHydtase_lsu_aba"/>
</dbReference>
<evidence type="ECO:0000313" key="8">
    <source>
        <dbReference type="Proteomes" id="UP000214603"/>
    </source>
</evidence>
<dbReference type="PANTHER" id="PTHR43822">
    <property type="entry name" value="HOMOACONITASE, MITOCHONDRIAL-RELATED"/>
    <property type="match status" value="1"/>
</dbReference>
<gene>
    <name evidence="7" type="ORF">CEY11_06685</name>
</gene>
<dbReference type="GO" id="GO:0051536">
    <property type="term" value="F:iron-sulfur cluster binding"/>
    <property type="evidence" value="ECO:0007669"/>
    <property type="project" value="UniProtKB-KW"/>
</dbReference>
<proteinExistence type="predicted"/>
<evidence type="ECO:0000256" key="3">
    <source>
        <dbReference type="ARBA" id="ARBA00023004"/>
    </source>
</evidence>
<comment type="caution">
    <text evidence="7">The sequence shown here is derived from an EMBL/GenBank/DDBJ whole genome shotgun (WGS) entry which is preliminary data.</text>
</comment>
<feature type="domain" description="Aconitase/3-isopropylmalate dehydratase large subunit alpha/beta/alpha" evidence="6">
    <location>
        <begin position="245"/>
        <end position="407"/>
    </location>
</feature>
<keyword evidence="3" id="KW-0408">Iron</keyword>
<accession>A0A225MVY3</accession>
<keyword evidence="2" id="KW-0479">Metal-binding</keyword>
<dbReference type="InterPro" id="IPR036008">
    <property type="entry name" value="Aconitase_4Fe-4S_dom"/>
</dbReference>
<dbReference type="SUPFAM" id="SSF53732">
    <property type="entry name" value="Aconitase iron-sulfur domain"/>
    <property type="match status" value="1"/>
</dbReference>
<keyword evidence="4" id="KW-0411">Iron-sulfur</keyword>
<dbReference type="GO" id="GO:0046872">
    <property type="term" value="F:metal ion binding"/>
    <property type="evidence" value="ECO:0007669"/>
    <property type="project" value="UniProtKB-KW"/>
</dbReference>
<name>A0A225MVY3_9BURK</name>
<evidence type="ECO:0000256" key="4">
    <source>
        <dbReference type="ARBA" id="ARBA00023014"/>
    </source>
</evidence>
<keyword evidence="8" id="KW-1185">Reference proteome</keyword>
<dbReference type="Gene3D" id="3.30.499.10">
    <property type="entry name" value="Aconitase, domain 3"/>
    <property type="match status" value="2"/>
</dbReference>
<organism evidence="7 8">
    <name type="scientific">Candidimonas nitroreducens</name>
    <dbReference type="NCBI Taxonomy" id="683354"/>
    <lineage>
        <taxon>Bacteria</taxon>
        <taxon>Pseudomonadati</taxon>
        <taxon>Pseudomonadota</taxon>
        <taxon>Betaproteobacteria</taxon>
        <taxon>Burkholderiales</taxon>
        <taxon>Alcaligenaceae</taxon>
        <taxon>Candidimonas</taxon>
    </lineage>
</organism>
<comment type="subunit">
    <text evidence="1">Heterodimer of LeuC and LeuD.</text>
</comment>
<dbReference type="EMBL" id="NJIH01000003">
    <property type="protein sequence ID" value="OWT63980.1"/>
    <property type="molecule type" value="Genomic_DNA"/>
</dbReference>
<dbReference type="GO" id="GO:0043436">
    <property type="term" value="P:oxoacid metabolic process"/>
    <property type="evidence" value="ECO:0007669"/>
    <property type="project" value="UniProtKB-ARBA"/>
</dbReference>
<evidence type="ECO:0000259" key="6">
    <source>
        <dbReference type="Pfam" id="PF00330"/>
    </source>
</evidence>
<feature type="domain" description="Aconitase/3-isopropylmalate dehydratase large subunit alpha/beta/alpha" evidence="6">
    <location>
        <begin position="29"/>
        <end position="235"/>
    </location>
</feature>